<dbReference type="SUPFAM" id="SSF54862">
    <property type="entry name" value="4Fe-4S ferredoxins"/>
    <property type="match status" value="1"/>
</dbReference>
<comment type="caution">
    <text evidence="1">The sequence shown here is derived from an EMBL/GenBank/DDBJ whole genome shotgun (WGS) entry which is preliminary data.</text>
</comment>
<accession>A0ABN2LJ03</accession>
<evidence type="ECO:0000313" key="2">
    <source>
        <dbReference type="Proteomes" id="UP001499938"/>
    </source>
</evidence>
<reference evidence="1 2" key="1">
    <citation type="journal article" date="2019" name="Int. J. Syst. Evol. Microbiol.">
        <title>The Global Catalogue of Microorganisms (GCM) 10K type strain sequencing project: providing services to taxonomists for standard genome sequencing and annotation.</title>
        <authorList>
            <consortium name="The Broad Institute Genomics Platform"/>
            <consortium name="The Broad Institute Genome Sequencing Center for Infectious Disease"/>
            <person name="Wu L."/>
            <person name="Ma J."/>
        </authorList>
    </citation>
    <scope>NUCLEOTIDE SEQUENCE [LARGE SCALE GENOMIC DNA]</scope>
    <source>
        <strain evidence="1 2">JCM 15592</strain>
    </source>
</reference>
<sequence>MSPEPTTEVRIDRIRCSGHGICAQLLPETIRLDEWGYPIQGAGRVDARAAKRAVDFCPARALRLTSD</sequence>
<protein>
    <recommendedName>
        <fullName evidence="3">Ferredoxin</fullName>
    </recommendedName>
</protein>
<organism evidence="1 2">
    <name type="scientific">Nostocoides veronense</name>
    <dbReference type="NCBI Taxonomy" id="330836"/>
    <lineage>
        <taxon>Bacteria</taxon>
        <taxon>Bacillati</taxon>
        <taxon>Actinomycetota</taxon>
        <taxon>Actinomycetes</taxon>
        <taxon>Micrococcales</taxon>
        <taxon>Intrasporangiaceae</taxon>
        <taxon>Nostocoides</taxon>
    </lineage>
</organism>
<dbReference type="Pfam" id="PF13459">
    <property type="entry name" value="Fer4_15"/>
    <property type="match status" value="1"/>
</dbReference>
<dbReference type="EMBL" id="BAAAPO010000023">
    <property type="protein sequence ID" value="GAA1790327.1"/>
    <property type="molecule type" value="Genomic_DNA"/>
</dbReference>
<dbReference type="Proteomes" id="UP001499938">
    <property type="component" value="Unassembled WGS sequence"/>
</dbReference>
<evidence type="ECO:0000313" key="1">
    <source>
        <dbReference type="EMBL" id="GAA1790327.1"/>
    </source>
</evidence>
<proteinExistence type="predicted"/>
<evidence type="ECO:0008006" key="3">
    <source>
        <dbReference type="Google" id="ProtNLM"/>
    </source>
</evidence>
<dbReference type="RefSeq" id="WP_344082906.1">
    <property type="nucleotide sequence ID" value="NZ_BAAAPO010000023.1"/>
</dbReference>
<keyword evidence="2" id="KW-1185">Reference proteome</keyword>
<gene>
    <name evidence="1" type="ORF">GCM10009811_13980</name>
</gene>
<name>A0ABN2LJ03_9MICO</name>
<dbReference type="Gene3D" id="3.30.70.20">
    <property type="match status" value="1"/>
</dbReference>